<dbReference type="Proteomes" id="UP000235786">
    <property type="component" value="Unassembled WGS sequence"/>
</dbReference>
<name>A0A2J6S3R9_HYAVF</name>
<dbReference type="AlphaFoldDB" id="A0A2J6S3R9"/>
<gene>
    <name evidence="1" type="ORF">L207DRAFT_578332</name>
</gene>
<proteinExistence type="predicted"/>
<evidence type="ECO:0000313" key="1">
    <source>
        <dbReference type="EMBL" id="PMD45414.1"/>
    </source>
</evidence>
<protein>
    <submittedName>
        <fullName evidence="1">Uncharacterized protein</fullName>
    </submittedName>
</protein>
<keyword evidence="2" id="KW-1185">Reference proteome</keyword>
<dbReference type="OrthoDB" id="5236983at2759"/>
<sequence>MSSTKPKPVHKTPLITLETFRAGFMKPEGYAAEDISKAIIDLCSKGRDYTEPQKLALEKFKYRGSWNLLEPANADDLRTWLDIFNNMFFNGVLTGYCTLGFFEPKRGGWYRTVKAYCETQSPGDGHDPRYKIERTRSHLAIRRRLPDNNGLEFRIKCYQSS</sequence>
<organism evidence="1 2">
    <name type="scientific">Hyaloscypha variabilis (strain UAMH 11265 / GT02V1 / F)</name>
    <name type="common">Meliniomyces variabilis</name>
    <dbReference type="NCBI Taxonomy" id="1149755"/>
    <lineage>
        <taxon>Eukaryota</taxon>
        <taxon>Fungi</taxon>
        <taxon>Dikarya</taxon>
        <taxon>Ascomycota</taxon>
        <taxon>Pezizomycotina</taxon>
        <taxon>Leotiomycetes</taxon>
        <taxon>Helotiales</taxon>
        <taxon>Hyaloscyphaceae</taxon>
        <taxon>Hyaloscypha</taxon>
        <taxon>Hyaloscypha variabilis</taxon>
    </lineage>
</organism>
<accession>A0A2J6S3R9</accession>
<dbReference type="EMBL" id="KZ613940">
    <property type="protein sequence ID" value="PMD45414.1"/>
    <property type="molecule type" value="Genomic_DNA"/>
</dbReference>
<evidence type="ECO:0000313" key="2">
    <source>
        <dbReference type="Proteomes" id="UP000235786"/>
    </source>
</evidence>
<reference evidence="1 2" key="1">
    <citation type="submission" date="2016-04" db="EMBL/GenBank/DDBJ databases">
        <title>A degradative enzymes factory behind the ericoid mycorrhizal symbiosis.</title>
        <authorList>
            <consortium name="DOE Joint Genome Institute"/>
            <person name="Martino E."/>
            <person name="Morin E."/>
            <person name="Grelet G."/>
            <person name="Kuo A."/>
            <person name="Kohler A."/>
            <person name="Daghino S."/>
            <person name="Barry K."/>
            <person name="Choi C."/>
            <person name="Cichocki N."/>
            <person name="Clum A."/>
            <person name="Copeland A."/>
            <person name="Hainaut M."/>
            <person name="Haridas S."/>
            <person name="Labutti K."/>
            <person name="Lindquist E."/>
            <person name="Lipzen A."/>
            <person name="Khouja H.-R."/>
            <person name="Murat C."/>
            <person name="Ohm R."/>
            <person name="Olson A."/>
            <person name="Spatafora J."/>
            <person name="Veneault-Fourrey C."/>
            <person name="Henrissat B."/>
            <person name="Grigoriev I."/>
            <person name="Martin F."/>
            <person name="Perotto S."/>
        </authorList>
    </citation>
    <scope>NUCLEOTIDE SEQUENCE [LARGE SCALE GENOMIC DNA]</scope>
    <source>
        <strain evidence="1 2">F</strain>
    </source>
</reference>